<dbReference type="RefSeq" id="WP_037465966.1">
    <property type="nucleotide sequence ID" value="NZ_BCZD01000030.1"/>
</dbReference>
<reference evidence="1" key="1">
    <citation type="submission" date="2014-08" db="EMBL/GenBank/DDBJ databases">
        <title>Draft genome sequences of Sphingobium herbicidovorans.</title>
        <authorList>
            <person name="Gan H.M."/>
            <person name="Gan H.Y."/>
            <person name="Savka M.A."/>
        </authorList>
    </citation>
    <scope>NUCLEOTIDE SEQUENCE [LARGE SCALE GENOMIC DNA]</scope>
    <source>
        <strain evidence="1">NBRC 16415</strain>
    </source>
</reference>
<dbReference type="PATRIC" id="fig|1219045.3.peg.2251"/>
<proteinExistence type="predicted"/>
<sequence length="187" mass="21089">MRDRQIDLGEEMMHAAASAGKHLDRLMAWGIAKETIASLGAYAPIGLAKVERLSNLMYQPNDDGEPHLILPVHEGGDIIDMVAFDPRWPDRWLRRTGNAVLLNADDIAAPRWDAGTVEVWATPLDWLRAGGEGVVILDYDNREVVEQLKLCETIVTDRVTARLIRLEFSRPQPVPNIVNRERRRHVA</sequence>
<keyword evidence="2" id="KW-1185">Reference proteome</keyword>
<dbReference type="EMBL" id="JFZA02000017">
    <property type="protein sequence ID" value="KFG90039.1"/>
    <property type="molecule type" value="Genomic_DNA"/>
</dbReference>
<evidence type="ECO:0000313" key="1">
    <source>
        <dbReference type="EMBL" id="KFG90039.1"/>
    </source>
</evidence>
<comment type="caution">
    <text evidence="1">The sequence shown here is derived from an EMBL/GenBank/DDBJ whole genome shotgun (WGS) entry which is preliminary data.</text>
</comment>
<evidence type="ECO:0000313" key="2">
    <source>
        <dbReference type="Proteomes" id="UP000024284"/>
    </source>
</evidence>
<name>A0A086P9H1_SPHHM</name>
<dbReference type="OrthoDB" id="7563142at2"/>
<gene>
    <name evidence="1" type="ORF">BV98_002212</name>
</gene>
<dbReference type="eggNOG" id="ENOG5030ZSD">
    <property type="taxonomic scope" value="Bacteria"/>
</dbReference>
<organism evidence="1 2">
    <name type="scientific">Sphingobium herbicidovorans (strain ATCC 700291 / DSM 11019 / CCUG 56400 / KCTC 2939 / LMG 18315 / NBRC 16415 / MH)</name>
    <name type="common">Sphingomonas herbicidovorans</name>
    <dbReference type="NCBI Taxonomy" id="1219045"/>
    <lineage>
        <taxon>Bacteria</taxon>
        <taxon>Pseudomonadati</taxon>
        <taxon>Pseudomonadota</taxon>
        <taxon>Alphaproteobacteria</taxon>
        <taxon>Sphingomonadales</taxon>
        <taxon>Sphingomonadaceae</taxon>
        <taxon>Sphingobium</taxon>
    </lineage>
</organism>
<accession>A0A086P9H1</accession>
<dbReference type="Proteomes" id="UP000024284">
    <property type="component" value="Unassembled WGS sequence"/>
</dbReference>
<protein>
    <submittedName>
        <fullName evidence="1">Uncharacterized protein</fullName>
    </submittedName>
</protein>
<dbReference type="AlphaFoldDB" id="A0A086P9H1"/>
<dbReference type="STRING" id="76947.GCA_002080435_01033"/>